<dbReference type="SUPFAM" id="SSF46785">
    <property type="entry name" value="Winged helix' DNA-binding domain"/>
    <property type="match status" value="1"/>
</dbReference>
<evidence type="ECO:0000259" key="4">
    <source>
        <dbReference type="PROSITE" id="PS51077"/>
    </source>
</evidence>
<keyword evidence="7" id="KW-1185">Reference proteome</keyword>
<name>A0ABV6RZ01_9GAMM</name>
<keyword evidence="1" id="KW-0805">Transcription regulation</keyword>
<dbReference type="PANTHER" id="PTHR30136">
    <property type="entry name" value="HELIX-TURN-HELIX TRANSCRIPTIONAL REGULATOR, ICLR FAMILY"/>
    <property type="match status" value="1"/>
</dbReference>
<dbReference type="Pfam" id="PF09339">
    <property type="entry name" value="HTH_IclR"/>
    <property type="match status" value="1"/>
</dbReference>
<feature type="domain" description="HTH iclR-type" evidence="4">
    <location>
        <begin position="21"/>
        <end position="83"/>
    </location>
</feature>
<keyword evidence="2" id="KW-0238">DNA-binding</keyword>
<proteinExistence type="predicted"/>
<reference evidence="6 7" key="1">
    <citation type="submission" date="2024-09" db="EMBL/GenBank/DDBJ databases">
        <authorList>
            <person name="Sun Q."/>
            <person name="Mori K."/>
        </authorList>
    </citation>
    <scope>NUCLEOTIDE SEQUENCE [LARGE SCALE GENOMIC DNA]</scope>
    <source>
        <strain evidence="6 7">KCTC 23076</strain>
    </source>
</reference>
<gene>
    <name evidence="6" type="ORF">ACFFGH_29670</name>
</gene>
<dbReference type="PROSITE" id="PS51077">
    <property type="entry name" value="HTH_ICLR"/>
    <property type="match status" value="1"/>
</dbReference>
<keyword evidence="3" id="KW-0804">Transcription</keyword>
<dbReference type="InterPro" id="IPR014757">
    <property type="entry name" value="Tscrpt_reg_IclR_C"/>
</dbReference>
<dbReference type="Gene3D" id="1.10.10.10">
    <property type="entry name" value="Winged helix-like DNA-binding domain superfamily/Winged helix DNA-binding domain"/>
    <property type="match status" value="1"/>
</dbReference>
<evidence type="ECO:0000259" key="5">
    <source>
        <dbReference type="PROSITE" id="PS51078"/>
    </source>
</evidence>
<evidence type="ECO:0000313" key="6">
    <source>
        <dbReference type="EMBL" id="MFC0682021.1"/>
    </source>
</evidence>
<evidence type="ECO:0000313" key="7">
    <source>
        <dbReference type="Proteomes" id="UP001589896"/>
    </source>
</evidence>
<evidence type="ECO:0000256" key="3">
    <source>
        <dbReference type="ARBA" id="ARBA00023163"/>
    </source>
</evidence>
<dbReference type="Proteomes" id="UP001589896">
    <property type="component" value="Unassembled WGS sequence"/>
</dbReference>
<dbReference type="EMBL" id="JBHLTG010000010">
    <property type="protein sequence ID" value="MFC0682021.1"/>
    <property type="molecule type" value="Genomic_DNA"/>
</dbReference>
<dbReference type="InterPro" id="IPR036390">
    <property type="entry name" value="WH_DNA-bd_sf"/>
</dbReference>
<dbReference type="Pfam" id="PF01614">
    <property type="entry name" value="IclR_C"/>
    <property type="match status" value="1"/>
</dbReference>
<organism evidence="6 7">
    <name type="scientific">Lysobacter korlensis</name>
    <dbReference type="NCBI Taxonomy" id="553636"/>
    <lineage>
        <taxon>Bacteria</taxon>
        <taxon>Pseudomonadati</taxon>
        <taxon>Pseudomonadota</taxon>
        <taxon>Gammaproteobacteria</taxon>
        <taxon>Lysobacterales</taxon>
        <taxon>Lysobacteraceae</taxon>
        <taxon>Lysobacter</taxon>
    </lineage>
</organism>
<evidence type="ECO:0000256" key="1">
    <source>
        <dbReference type="ARBA" id="ARBA00023015"/>
    </source>
</evidence>
<accession>A0ABV6RZ01</accession>
<comment type="caution">
    <text evidence="6">The sequence shown here is derived from an EMBL/GenBank/DDBJ whole genome shotgun (WGS) entry which is preliminary data.</text>
</comment>
<dbReference type="InterPro" id="IPR005471">
    <property type="entry name" value="Tscrpt_reg_IclR_N"/>
</dbReference>
<protein>
    <submittedName>
        <fullName evidence="6">IclR family transcriptional regulator</fullName>
    </submittedName>
</protein>
<dbReference type="SMART" id="SM00346">
    <property type="entry name" value="HTH_ICLR"/>
    <property type="match status" value="1"/>
</dbReference>
<dbReference type="Gene3D" id="3.30.450.40">
    <property type="match status" value="1"/>
</dbReference>
<feature type="domain" description="IclR-ED" evidence="5">
    <location>
        <begin position="84"/>
        <end position="248"/>
    </location>
</feature>
<dbReference type="SUPFAM" id="SSF55781">
    <property type="entry name" value="GAF domain-like"/>
    <property type="match status" value="1"/>
</dbReference>
<dbReference type="RefSeq" id="WP_386675649.1">
    <property type="nucleotide sequence ID" value="NZ_JBHLTG010000010.1"/>
</dbReference>
<sequence length="248" mass="26245">MTADPGTQTAADAATQPEYSVPALEKALDILELLADDAGGLSQTAIAEATGRRVGQIFRVLTSLDRRGYLMRDRQSGLYGLSTMLFDLAHRHPPLRGLITAATVPMRELADEIRQSCNLSVLDAGRVRVLAQVESPADFGFRVRVGALFPVGGTATGSVLVAGAAEDVRRTLAGECDQEELAHATRHGHVRRHDALQPGITDLVVPVTGAAGTTVAALTVPYIATTFSGSREDDVLAAARRAAERILP</sequence>
<dbReference type="PROSITE" id="PS51078">
    <property type="entry name" value="ICLR_ED"/>
    <property type="match status" value="1"/>
</dbReference>
<evidence type="ECO:0000256" key="2">
    <source>
        <dbReference type="ARBA" id="ARBA00023125"/>
    </source>
</evidence>
<dbReference type="InterPro" id="IPR050707">
    <property type="entry name" value="HTH_MetabolicPath_Reg"/>
</dbReference>
<dbReference type="InterPro" id="IPR036388">
    <property type="entry name" value="WH-like_DNA-bd_sf"/>
</dbReference>
<dbReference type="PANTHER" id="PTHR30136:SF7">
    <property type="entry name" value="HTH-TYPE TRANSCRIPTIONAL REGULATOR KDGR-RELATED"/>
    <property type="match status" value="1"/>
</dbReference>
<dbReference type="InterPro" id="IPR029016">
    <property type="entry name" value="GAF-like_dom_sf"/>
</dbReference>